<evidence type="ECO:0000313" key="3">
    <source>
        <dbReference type="Proteomes" id="UP000003751"/>
    </source>
</evidence>
<dbReference type="PANTHER" id="PTHR30605:SF0">
    <property type="entry name" value="ANHYDRO-N-ACETYLMURAMIC ACID KINASE"/>
    <property type="match status" value="1"/>
</dbReference>
<dbReference type="GO" id="GO:0016301">
    <property type="term" value="F:kinase activity"/>
    <property type="evidence" value="ECO:0007669"/>
    <property type="project" value="UniProtKB-KW"/>
</dbReference>
<proteinExistence type="inferred from homology"/>
<dbReference type="InterPro" id="IPR043129">
    <property type="entry name" value="ATPase_NBD"/>
</dbReference>
<dbReference type="HAMAP" id="MF_01270">
    <property type="entry name" value="AnhMurNAc_kinase"/>
    <property type="match status" value="1"/>
</dbReference>
<dbReference type="CDD" id="cd24050">
    <property type="entry name" value="ASKHA_NBD_ANMK"/>
    <property type="match status" value="1"/>
</dbReference>
<keyword evidence="1" id="KW-0418">Kinase</keyword>
<dbReference type="GO" id="GO:0009254">
    <property type="term" value="P:peptidoglycan turnover"/>
    <property type="evidence" value="ECO:0007669"/>
    <property type="project" value="InterPro"/>
</dbReference>
<reference evidence="1 3" key="1">
    <citation type="journal article" date="2014" name="ISME J.">
        <title>Trehalose/2-sulfotrehalose biosynthesis and glycine-betaine uptake are widely spread mechanisms for osmoadaptation in the Halobacteriales.</title>
        <authorList>
            <person name="Youssef N.H."/>
            <person name="Savage-Ashlock K.N."/>
            <person name="McCully A.L."/>
            <person name="Luedtke B."/>
            <person name="Shaw E.I."/>
            <person name="Hoff W.D."/>
            <person name="Elshahed M.S."/>
        </authorList>
    </citation>
    <scope>NUCLEOTIDE SEQUENCE [LARGE SCALE GENOMIC DNA]</scope>
    <source>
        <strain evidence="1 3">DX253</strain>
    </source>
</reference>
<dbReference type="Pfam" id="PF03702">
    <property type="entry name" value="AnmK"/>
    <property type="match status" value="1"/>
</dbReference>
<dbReference type="PATRIC" id="fig|797209.4.peg.2779"/>
<evidence type="ECO:0000313" key="1">
    <source>
        <dbReference type="EMBL" id="EFW91250.1"/>
    </source>
</evidence>
<protein>
    <submittedName>
        <fullName evidence="1">Anhydro-N-acetylmuramic acid kinase</fullName>
    </submittedName>
</protein>
<dbReference type="PANTHER" id="PTHR30605">
    <property type="entry name" value="ANHYDRO-N-ACETYLMURAMIC ACID KINASE"/>
    <property type="match status" value="1"/>
</dbReference>
<keyword evidence="4" id="KW-1185">Reference proteome</keyword>
<evidence type="ECO:0000313" key="4">
    <source>
        <dbReference type="Proteomes" id="UP000184203"/>
    </source>
</evidence>
<dbReference type="NCBIfam" id="NF007148">
    <property type="entry name" value="PRK09585.3-2"/>
    <property type="match status" value="1"/>
</dbReference>
<reference evidence="4" key="3">
    <citation type="submission" date="2016-11" db="EMBL/GenBank/DDBJ databases">
        <authorList>
            <person name="Varghese N."/>
            <person name="Submissions S."/>
        </authorList>
    </citation>
    <scope>NUCLEOTIDE SEQUENCE [LARGE SCALE GENOMIC DNA]</scope>
    <source>
        <strain evidence="4">DX253</strain>
    </source>
</reference>
<keyword evidence="1" id="KW-0808">Transferase</keyword>
<dbReference type="GO" id="GO:0006040">
    <property type="term" value="P:amino sugar metabolic process"/>
    <property type="evidence" value="ECO:0007669"/>
    <property type="project" value="InterPro"/>
</dbReference>
<dbReference type="OrthoDB" id="248082at2157"/>
<dbReference type="Proteomes" id="UP000184203">
    <property type="component" value="Unassembled WGS sequence"/>
</dbReference>
<dbReference type="Proteomes" id="UP000003751">
    <property type="component" value="Unassembled WGS sequence"/>
</dbReference>
<gene>
    <name evidence="1" type="primary">anmK</name>
    <name evidence="2" type="ORF">SAMN05444342_2978</name>
    <name evidence="1" type="ORF">ZOD2009_14116</name>
</gene>
<dbReference type="EMBL" id="FRAN01000004">
    <property type="protein sequence ID" value="SHL08753.1"/>
    <property type="molecule type" value="Genomic_DNA"/>
</dbReference>
<accession>E7QVI7</accession>
<evidence type="ECO:0000313" key="2">
    <source>
        <dbReference type="EMBL" id="SHL08753.1"/>
    </source>
</evidence>
<dbReference type="AlphaFoldDB" id="E7QVI7"/>
<reference evidence="2" key="2">
    <citation type="submission" date="2016-11" db="EMBL/GenBank/DDBJ databases">
        <authorList>
            <person name="Jaros S."/>
            <person name="Januszkiewicz K."/>
            <person name="Wedrychowicz H."/>
        </authorList>
    </citation>
    <scope>NUCLEOTIDE SEQUENCE [LARGE SCALE GENOMIC DNA]</scope>
    <source>
        <strain evidence="2">DX253</strain>
    </source>
</reference>
<dbReference type="InterPro" id="IPR005338">
    <property type="entry name" value="Anhydro_N_Ac-Mur_kinase"/>
</dbReference>
<dbReference type="EMBL" id="AEMG01000015">
    <property type="protein sequence ID" value="EFW91250.1"/>
    <property type="molecule type" value="Genomic_DNA"/>
</dbReference>
<dbReference type="GO" id="GO:0005524">
    <property type="term" value="F:ATP binding"/>
    <property type="evidence" value="ECO:0007669"/>
    <property type="project" value="InterPro"/>
</dbReference>
<dbReference type="SUPFAM" id="SSF53067">
    <property type="entry name" value="Actin-like ATPase domain"/>
    <property type="match status" value="1"/>
</dbReference>
<dbReference type="eggNOG" id="ENOG502N56F">
    <property type="taxonomic scope" value="Archaea"/>
</dbReference>
<name>E7QVI7_HALPU</name>
<organism evidence="1 3">
    <name type="scientific">Haladaptatus paucihalophilus DX253</name>
    <dbReference type="NCBI Taxonomy" id="797209"/>
    <lineage>
        <taxon>Archaea</taxon>
        <taxon>Methanobacteriati</taxon>
        <taxon>Methanobacteriota</taxon>
        <taxon>Stenosarchaea group</taxon>
        <taxon>Halobacteria</taxon>
        <taxon>Halobacteriales</taxon>
        <taxon>Haladaptataceae</taxon>
        <taxon>Haladaptatus</taxon>
    </lineage>
</organism>
<dbReference type="Gene3D" id="3.30.420.40">
    <property type="match status" value="2"/>
</dbReference>
<dbReference type="STRING" id="797209.GCA_000376445_03342"/>
<dbReference type="GO" id="GO:0016773">
    <property type="term" value="F:phosphotransferase activity, alcohol group as acceptor"/>
    <property type="evidence" value="ECO:0007669"/>
    <property type="project" value="InterPro"/>
</dbReference>
<sequence length="423" mass="44861">MFDRRRSTPRFTISRSTAVRRRDGHEANRGGDGVSERVVVGLMSGTSLDGVDAACCRIRRDGEAIRDYDVTVESFVTREYDSAFRERLERVCSDEGSVAEACRLNVALAAVFADAAEAAADAANLDISAVDAIGSHGQTIRHEPEPRRLPVGDDRRRSTLQIGDGSYIAERTGVTTVADFRTADVAVGGHGAPLVPFADLALLADDESFRVAQNVGGIGNCTALPPGAAREDVTAFDTGPGNMVIDGIVELLTDGERTYDRDGRMACEGTVHDAILDDALDEPYFRAEPPKSTGREQFGRSYAREFVAACRERNCTDEDVVATATALTARSIADAYRRFLSNAPDEIVVSGGGAYNPALLDMLDAEVSAPVRTIDEYGVGSDAKEAAAFALLAAAALDGVPNNVPGATGAARPVVMGKRCPPT</sequence>